<dbReference type="InterPro" id="IPR002915">
    <property type="entry name" value="DeoC/FbaB/LacD_aldolase"/>
</dbReference>
<dbReference type="InterPro" id="IPR041720">
    <property type="entry name" value="FbaB-like"/>
</dbReference>
<dbReference type="Pfam" id="PF01791">
    <property type="entry name" value="DeoC"/>
    <property type="match status" value="1"/>
</dbReference>
<reference evidence="2" key="1">
    <citation type="journal article" date="2013" name="Genome Announc.">
        <title>Genome Sequence of Halanaerobium saccharolyticum subsp. saccharolyticum Strain DSM 6643T, a Halophilic Hydrogen-Producing Bacterium.</title>
        <authorList>
            <person name="Kivisto A."/>
            <person name="Larjo A."/>
            <person name="Ciranna A."/>
            <person name="Santala V."/>
            <person name="Roos C."/>
            <person name="Karp M."/>
        </authorList>
    </citation>
    <scope>NUCLEOTIDE SEQUENCE [LARGE SCALE GENOMIC DNA]</scope>
    <source>
        <strain evidence="2">DSM 6643</strain>
    </source>
</reference>
<dbReference type="PANTHER" id="PTHR47916">
    <property type="entry name" value="FRUCTOSE-BISPHOSPHATE ALDOLASE CLASS 1"/>
    <property type="match status" value="1"/>
</dbReference>
<evidence type="ECO:0000313" key="1">
    <source>
        <dbReference type="EMBL" id="CCU78703.1"/>
    </source>
</evidence>
<keyword evidence="2" id="KW-1185">Reference proteome</keyword>
<proteinExistence type="predicted"/>
<sequence length="267" mass="30159">MDARTGKAIRLNRIFNPEDGKALINAYSHSVIYGPIKGAENQAQIRKNLELITAELDAVILNPGLVNQLEDLFYGKDKASLIIQIDYQNYSRKKIIPYDEGSAVSLFTIEDALKAGADAVMSYLYIGAEDPEREALEIKRNRNYVSQSRKYGLPLIIEPRFAREAVEPEKKYDLELLKFYTRIAQDIGADMIKMIYPANDHKLAEIAELIDIPILIAGGENRGEARTISNARRYLENGASGLIFGRSIFQSENMQELIKKLKRIVHP</sequence>
<dbReference type="InParanoid" id="M5DYN1"/>
<dbReference type="Proteomes" id="UP000012063">
    <property type="component" value="Unassembled WGS sequence"/>
</dbReference>
<dbReference type="eggNOG" id="COG1830">
    <property type="taxonomic scope" value="Bacteria"/>
</dbReference>
<dbReference type="Gene3D" id="3.20.20.70">
    <property type="entry name" value="Aldolase class I"/>
    <property type="match status" value="1"/>
</dbReference>
<dbReference type="OrthoDB" id="5915071at2"/>
<dbReference type="InterPro" id="IPR050456">
    <property type="entry name" value="DeoC/FbaB_aldolase"/>
</dbReference>
<organism evidence="1 2">
    <name type="scientific">Halanaerobium saccharolyticum subsp. saccharolyticum DSM 6643</name>
    <dbReference type="NCBI Taxonomy" id="1293054"/>
    <lineage>
        <taxon>Bacteria</taxon>
        <taxon>Bacillati</taxon>
        <taxon>Bacillota</taxon>
        <taxon>Clostridia</taxon>
        <taxon>Halanaerobiales</taxon>
        <taxon>Halanaerobiaceae</taxon>
        <taxon>Halanaerobium</taxon>
    </lineage>
</organism>
<name>M5DYN1_9FIRM</name>
<dbReference type="PANTHER" id="PTHR47916:SF1">
    <property type="entry name" value="3-HYDROXY-5-PHOSPHONOOXYPENTANE-2,4-DIONE THIOLASE"/>
    <property type="match status" value="1"/>
</dbReference>
<dbReference type="SUPFAM" id="SSF51569">
    <property type="entry name" value="Aldolase"/>
    <property type="match status" value="1"/>
</dbReference>
<dbReference type="GO" id="GO:0004332">
    <property type="term" value="F:fructose-bisphosphate aldolase activity"/>
    <property type="evidence" value="ECO:0007669"/>
    <property type="project" value="InterPro"/>
</dbReference>
<dbReference type="InterPro" id="IPR013785">
    <property type="entry name" value="Aldolase_TIM"/>
</dbReference>
<dbReference type="RefSeq" id="WP_005488098.1">
    <property type="nucleotide sequence ID" value="NZ_CAUI01000005.1"/>
</dbReference>
<dbReference type="STRING" id="1293054.HSACCH_00842"/>
<dbReference type="PIRSF" id="PIRSF038992">
    <property type="entry name" value="Aldolase_Ia"/>
    <property type="match status" value="1"/>
</dbReference>
<dbReference type="SMART" id="SM01133">
    <property type="entry name" value="DeoC"/>
    <property type="match status" value="1"/>
</dbReference>
<comment type="caution">
    <text evidence="1">The sequence shown here is derived from an EMBL/GenBank/DDBJ whole genome shotgun (WGS) entry which is preliminary data.</text>
</comment>
<protein>
    <submittedName>
        <fullName evidence="1">COG1830: DhnA-type fructose-1,6-bisphosphate aldolase and related enzymes</fullName>
    </submittedName>
</protein>
<gene>
    <name evidence="1" type="ORF">HSACCH_00842</name>
</gene>
<accession>M5DYN1</accession>
<dbReference type="AlphaFoldDB" id="M5DYN1"/>
<evidence type="ECO:0000313" key="2">
    <source>
        <dbReference type="Proteomes" id="UP000012063"/>
    </source>
</evidence>
<dbReference type="EMBL" id="CAUI01000005">
    <property type="protein sequence ID" value="CCU78703.1"/>
    <property type="molecule type" value="Genomic_DNA"/>
</dbReference>